<dbReference type="PANTHER" id="PTHR45641:SF19">
    <property type="entry name" value="NEPHROCYSTIN-3"/>
    <property type="match status" value="1"/>
</dbReference>
<reference evidence="5" key="1">
    <citation type="submission" date="2021-02" db="EMBL/GenBank/DDBJ databases">
        <authorList>
            <person name="Nowell W R."/>
        </authorList>
    </citation>
    <scope>NUCLEOTIDE SEQUENCE</scope>
</reference>
<evidence type="ECO:0000256" key="1">
    <source>
        <dbReference type="ARBA" id="ARBA00022737"/>
    </source>
</evidence>
<dbReference type="Proteomes" id="UP000677228">
    <property type="component" value="Unassembled WGS sequence"/>
</dbReference>
<feature type="non-terminal residue" evidence="5">
    <location>
        <position position="1"/>
    </location>
</feature>
<evidence type="ECO:0000313" key="6">
    <source>
        <dbReference type="Proteomes" id="UP000682733"/>
    </source>
</evidence>
<keyword evidence="2 3" id="KW-0802">TPR repeat</keyword>
<dbReference type="SUPFAM" id="SSF56399">
    <property type="entry name" value="ADP-ribosylation"/>
    <property type="match status" value="1"/>
</dbReference>
<accession>A0A8S2LJX9</accession>
<dbReference type="EMBL" id="CAJNOK010010891">
    <property type="protein sequence ID" value="CAF1127305.1"/>
    <property type="molecule type" value="Genomic_DNA"/>
</dbReference>
<proteinExistence type="predicted"/>
<dbReference type="EMBL" id="CAJOBA010020054">
    <property type="protein sequence ID" value="CAF3906444.1"/>
    <property type="molecule type" value="Genomic_DNA"/>
</dbReference>
<dbReference type="Pfam" id="PF13424">
    <property type="entry name" value="TPR_12"/>
    <property type="match status" value="2"/>
</dbReference>
<dbReference type="PROSITE" id="PS50293">
    <property type="entry name" value="TPR_REGION"/>
    <property type="match status" value="1"/>
</dbReference>
<gene>
    <name evidence="4" type="ORF">OVA965_LOCUS20476</name>
    <name evidence="5" type="ORF">TMI583_LOCUS20859</name>
</gene>
<feature type="repeat" description="TPR" evidence="3">
    <location>
        <begin position="292"/>
        <end position="325"/>
    </location>
</feature>
<dbReference type="Pfam" id="PF13174">
    <property type="entry name" value="TPR_6"/>
    <property type="match status" value="1"/>
</dbReference>
<evidence type="ECO:0008006" key="7">
    <source>
        <dbReference type="Google" id="ProtNLM"/>
    </source>
</evidence>
<dbReference type="SUPFAM" id="SSF48452">
    <property type="entry name" value="TPR-like"/>
    <property type="match status" value="1"/>
</dbReference>
<dbReference type="InterPro" id="IPR019734">
    <property type="entry name" value="TPR_rpt"/>
</dbReference>
<evidence type="ECO:0000256" key="2">
    <source>
        <dbReference type="ARBA" id="ARBA00022803"/>
    </source>
</evidence>
<sequence length="350" mass="40267">LTSADINHIKRFGGIYTRQTFLYRTLNKSLKDSDYNVLFALRFVIADLHKQLAGEHKKFRRSHNSDDPIFRVYRGQAIPIDELNLIRNSIGEFLSIQSFLSTSTDPEVAISFAKQVMPTSELTRILKKETNGGVFSLGYLLYRQGNYEQTKKYFEQLLGESSISDFDKAHCYHGLGGVAVALKQYDEALVYYQKELELWMKMYRSGQHITIAQTYMGFGQVYCFNQELDSALECEQKALSLLPDNHIDRGKAYGIMGRVYRAKRMHDLSQDYYKKQLENCQQLLPNNHSDIGTAYTNLGNVCQDMGNYQKAIDCYKKALAINHKSLPPNHPTVKLAENNLRIVTRKLNRK</sequence>
<keyword evidence="1" id="KW-0677">Repeat</keyword>
<evidence type="ECO:0000256" key="3">
    <source>
        <dbReference type="PROSITE-ProRule" id="PRU00339"/>
    </source>
</evidence>
<evidence type="ECO:0000313" key="4">
    <source>
        <dbReference type="EMBL" id="CAF1127305.1"/>
    </source>
</evidence>
<evidence type="ECO:0000313" key="5">
    <source>
        <dbReference type="EMBL" id="CAF3906444.1"/>
    </source>
</evidence>
<feature type="repeat" description="TPR" evidence="3">
    <location>
        <begin position="212"/>
        <end position="245"/>
    </location>
</feature>
<dbReference type="SMART" id="SM00028">
    <property type="entry name" value="TPR"/>
    <property type="match status" value="5"/>
</dbReference>
<dbReference type="PROSITE" id="PS50005">
    <property type="entry name" value="TPR"/>
    <property type="match status" value="2"/>
</dbReference>
<dbReference type="PANTHER" id="PTHR45641">
    <property type="entry name" value="TETRATRICOPEPTIDE REPEAT PROTEIN (AFU_ORTHOLOGUE AFUA_6G03870)"/>
    <property type="match status" value="1"/>
</dbReference>
<protein>
    <recommendedName>
        <fullName evidence="7">Tetratricopeptide repeat protein</fullName>
    </recommendedName>
</protein>
<name>A0A8S2LJX9_9BILA</name>
<dbReference type="Proteomes" id="UP000682733">
    <property type="component" value="Unassembled WGS sequence"/>
</dbReference>
<comment type="caution">
    <text evidence="5">The sequence shown here is derived from an EMBL/GenBank/DDBJ whole genome shotgun (WGS) entry which is preliminary data.</text>
</comment>
<dbReference type="AlphaFoldDB" id="A0A8S2LJX9"/>
<dbReference type="InterPro" id="IPR011990">
    <property type="entry name" value="TPR-like_helical_dom_sf"/>
</dbReference>
<organism evidence="5 6">
    <name type="scientific">Didymodactylos carnosus</name>
    <dbReference type="NCBI Taxonomy" id="1234261"/>
    <lineage>
        <taxon>Eukaryota</taxon>
        <taxon>Metazoa</taxon>
        <taxon>Spiralia</taxon>
        <taxon>Gnathifera</taxon>
        <taxon>Rotifera</taxon>
        <taxon>Eurotatoria</taxon>
        <taxon>Bdelloidea</taxon>
        <taxon>Philodinida</taxon>
        <taxon>Philodinidae</taxon>
        <taxon>Didymodactylos</taxon>
    </lineage>
</organism>
<dbReference type="Gene3D" id="1.25.40.10">
    <property type="entry name" value="Tetratricopeptide repeat domain"/>
    <property type="match status" value="2"/>
</dbReference>